<protein>
    <recommendedName>
        <fullName evidence="2">Sulfotransferase family protein</fullName>
    </recommendedName>
</protein>
<evidence type="ECO:0000313" key="1">
    <source>
        <dbReference type="EMBL" id="GAG51680.1"/>
    </source>
</evidence>
<dbReference type="AlphaFoldDB" id="X0Y7E1"/>
<feature type="non-terminal residue" evidence="1">
    <location>
        <position position="33"/>
    </location>
</feature>
<organism evidence="1">
    <name type="scientific">marine sediment metagenome</name>
    <dbReference type="NCBI Taxonomy" id="412755"/>
    <lineage>
        <taxon>unclassified sequences</taxon>
        <taxon>metagenomes</taxon>
        <taxon>ecological metagenomes</taxon>
    </lineage>
</organism>
<reference evidence="1" key="1">
    <citation type="journal article" date="2014" name="Front. Microbiol.">
        <title>High frequency of phylogenetically diverse reductive dehalogenase-homologous genes in deep subseafloor sedimentary metagenomes.</title>
        <authorList>
            <person name="Kawai M."/>
            <person name="Futagami T."/>
            <person name="Toyoda A."/>
            <person name="Takaki Y."/>
            <person name="Nishi S."/>
            <person name="Hori S."/>
            <person name="Arai W."/>
            <person name="Tsubouchi T."/>
            <person name="Morono Y."/>
            <person name="Uchiyama I."/>
            <person name="Ito T."/>
            <person name="Fujiyama A."/>
            <person name="Inagaki F."/>
            <person name="Takami H."/>
        </authorList>
    </citation>
    <scope>NUCLEOTIDE SEQUENCE</scope>
    <source>
        <strain evidence="1">Expedition CK06-06</strain>
    </source>
</reference>
<evidence type="ECO:0008006" key="2">
    <source>
        <dbReference type="Google" id="ProtNLM"/>
    </source>
</evidence>
<sequence>MNILVAGMARTGSTALYNIIRLGLMMDGHAVYG</sequence>
<name>X0Y7E1_9ZZZZ</name>
<gene>
    <name evidence="1" type="ORF">S01H1_77558</name>
</gene>
<comment type="caution">
    <text evidence="1">The sequence shown here is derived from an EMBL/GenBank/DDBJ whole genome shotgun (WGS) entry which is preliminary data.</text>
</comment>
<dbReference type="EMBL" id="BARS01052134">
    <property type="protein sequence ID" value="GAG51680.1"/>
    <property type="molecule type" value="Genomic_DNA"/>
</dbReference>
<proteinExistence type="predicted"/>
<accession>X0Y7E1</accession>